<sequence>MSSGYQGDFTNKIDVHDQNNSLNDSISSLNNPSPIHPLDLSGNIGIGNQSITNLPNEQFNHQLGGFRTRARAGTLPSRFNSSNTLTFHSGFDFLNNNSTSSLTVPTSSNTVHPSTSNLPINRTSPLLNAVSSDNPTSLGNSGSRDPFNDIFGYNNSSSNSSANTTSPSVNSNLPQVGGGRRLRSGSLFGFDSNIWSSGSNEMSSMLSTANNDSMLEAKPRPLRHHASMQQIGNKSLNQTPQSQPQPMPSQQAAQNLPDFSRIRSYTTSNALSDKQYHLSYESQINMNLGQKSSNKDISSSVSSDPIEYSYEHNQFINESPIKINPNTTNGQQQGINQIVNHAIFSSQLVENSRPRSQTYSIGSNSQQVIDSSNDYYANIVSSHQPHHQYQARKIPQPVQHSSNYAPQISPILSQHQPLLVDNAKVKNIEFTSTFQVSTLSPSNTILLMNLPPLSFGITTAAGIYKLATSFGKVLGVYVFGTHENEGSDNEEKKNNCHTINEDDEYITSNSQSQSPVSANVFSLVEFDKIEVAMRAKAQLNHKELYPNYSCIVGFAKILTNQYASSSSANSKSKVATIISPEISNSNHDTPISHTTASTISKNVSKSPVENERKNLLLTSEPSPFGNILNDLQKILGEFEACFKTCDDPNGAIAHMIKNAAGYVGFDDHYGPLPDPIPVREFDSPKLRETRKLIDSNQLDQFEMESIALAMYDEMADLSSDYLGNTVVQKVFEVCSEEIKDLLLKKISPYIAQMGIHKNGTWAGQKIINVANTNRQKAIIKRAILPYVAPLFKDAFGNYLVQGCLKFGAPYNDFIFEAICSKFWVLAQDRYGSRAIRAVLESGDCTVEQTSLLASLIVVYAEFLAINNNGALLLTWYLDTCSLKDRLVILTKKILPWLVELSYNKLGSLTILKILNNRNHTDAGELILKTLYGDLKFSEDSKESLNSEELSSKVPEILKQILKEFTYGPTFIHKTLSVPLVTENNLKPKIIHQIKRALIDMKVTVYQQGYKRLMDEVGLSGKEGNISMVKNGGNILRTNGNGNFFVNNKHQVRNNGSSINNAVKANSSISMSMNVMNGIPIQLQNVNANHNRFANPLQQIVPSQFAHQNPLDYGFSSQIPVPQQQQHKQSFAANPQTQYNTPQLLQSQQYSTYGLGTSQGQVFDQSGLLNQLDLLNISANSNNNNNNINRNYNPSYDPKIINNYR</sequence>
<dbReference type="PROSITE" id="PS50302">
    <property type="entry name" value="PUM"/>
    <property type="match status" value="1"/>
</dbReference>
<dbReference type="GO" id="GO:0000288">
    <property type="term" value="P:nuclear-transcribed mRNA catabolic process, deadenylation-dependent decay"/>
    <property type="evidence" value="ECO:0007669"/>
    <property type="project" value="TreeGrafter"/>
</dbReference>
<dbReference type="InterPro" id="IPR012677">
    <property type="entry name" value="Nucleotide-bd_a/b_plait_sf"/>
</dbReference>
<feature type="region of interest" description="Disordered" evidence="3">
    <location>
        <begin position="104"/>
        <end position="180"/>
    </location>
</feature>
<feature type="repeat" description="Pumilio" evidence="2">
    <location>
        <begin position="709"/>
        <end position="744"/>
    </location>
</feature>
<dbReference type="InterPro" id="IPR011989">
    <property type="entry name" value="ARM-like"/>
</dbReference>
<protein>
    <submittedName>
        <fullName evidence="5">Jsn1 protein</fullName>
    </submittedName>
</protein>
<dbReference type="PANTHER" id="PTHR47093">
    <property type="entry name" value="PROTEIN JSN1-RELATED"/>
    <property type="match status" value="1"/>
</dbReference>
<comment type="caution">
    <text evidence="5">The sequence shown here is derived from an EMBL/GenBank/DDBJ whole genome shotgun (WGS) entry which is preliminary data.</text>
</comment>
<organism evidence="5 6">
    <name type="scientific">Saccharomycopsis crataegensis</name>
    <dbReference type="NCBI Taxonomy" id="43959"/>
    <lineage>
        <taxon>Eukaryota</taxon>
        <taxon>Fungi</taxon>
        <taxon>Dikarya</taxon>
        <taxon>Ascomycota</taxon>
        <taxon>Saccharomycotina</taxon>
        <taxon>Saccharomycetes</taxon>
        <taxon>Saccharomycopsidaceae</taxon>
        <taxon>Saccharomycopsis</taxon>
    </lineage>
</organism>
<dbReference type="InterPro" id="IPR033133">
    <property type="entry name" value="PUM-HD"/>
</dbReference>
<dbReference type="PANTHER" id="PTHR47093:SF1">
    <property type="entry name" value="PROTEIN JSN1-RELATED"/>
    <property type="match status" value="1"/>
</dbReference>
<dbReference type="EMBL" id="BTFZ01000006">
    <property type="protein sequence ID" value="GMM35248.1"/>
    <property type="molecule type" value="Genomic_DNA"/>
</dbReference>
<feature type="compositionally biased region" description="Low complexity" evidence="3">
    <location>
        <begin position="154"/>
        <end position="172"/>
    </location>
</feature>
<dbReference type="SUPFAM" id="SSF48371">
    <property type="entry name" value="ARM repeat"/>
    <property type="match status" value="1"/>
</dbReference>
<dbReference type="SMART" id="SM00025">
    <property type="entry name" value="Pumilio"/>
    <property type="match status" value="6"/>
</dbReference>
<dbReference type="GO" id="GO:0003729">
    <property type="term" value="F:mRNA binding"/>
    <property type="evidence" value="ECO:0007669"/>
    <property type="project" value="UniProtKB-ARBA"/>
</dbReference>
<feature type="compositionally biased region" description="Polar residues" evidence="3">
    <location>
        <begin position="104"/>
        <end position="143"/>
    </location>
</feature>
<dbReference type="RefSeq" id="XP_064852248.1">
    <property type="nucleotide sequence ID" value="XM_064996176.1"/>
</dbReference>
<accession>A0AAV5QM65</accession>
<dbReference type="PROSITE" id="PS50303">
    <property type="entry name" value="PUM_HD"/>
    <property type="match status" value="1"/>
</dbReference>
<evidence type="ECO:0000256" key="2">
    <source>
        <dbReference type="PROSITE-ProRule" id="PRU00317"/>
    </source>
</evidence>
<dbReference type="InterPro" id="IPR052645">
    <property type="entry name" value="Pumilio_domain_protein"/>
</dbReference>
<keyword evidence="1" id="KW-0677">Repeat</keyword>
<evidence type="ECO:0000256" key="1">
    <source>
        <dbReference type="ARBA" id="ARBA00022737"/>
    </source>
</evidence>
<dbReference type="Pfam" id="PF00806">
    <property type="entry name" value="PUF"/>
    <property type="match status" value="3"/>
</dbReference>
<dbReference type="Proteomes" id="UP001360560">
    <property type="component" value="Unassembled WGS sequence"/>
</dbReference>
<dbReference type="InterPro" id="IPR001313">
    <property type="entry name" value="Pumilio_RNA-bd_rpt"/>
</dbReference>
<proteinExistence type="predicted"/>
<dbReference type="Gene3D" id="1.25.10.10">
    <property type="entry name" value="Leucine-rich Repeat Variant"/>
    <property type="match status" value="1"/>
</dbReference>
<dbReference type="AlphaFoldDB" id="A0AAV5QM65"/>
<evidence type="ECO:0000313" key="5">
    <source>
        <dbReference type="EMBL" id="GMM35248.1"/>
    </source>
</evidence>
<evidence type="ECO:0000259" key="4">
    <source>
        <dbReference type="PROSITE" id="PS50303"/>
    </source>
</evidence>
<dbReference type="InterPro" id="IPR016024">
    <property type="entry name" value="ARM-type_fold"/>
</dbReference>
<dbReference type="Gene3D" id="3.30.70.330">
    <property type="match status" value="1"/>
</dbReference>
<name>A0AAV5QM65_9ASCO</name>
<feature type="domain" description="PUM-HD" evidence="4">
    <location>
        <begin position="647"/>
        <end position="1020"/>
    </location>
</feature>
<gene>
    <name evidence="5" type="ORF">DASC09_025730</name>
</gene>
<keyword evidence="6" id="KW-1185">Reference proteome</keyword>
<evidence type="ECO:0000313" key="6">
    <source>
        <dbReference type="Proteomes" id="UP001360560"/>
    </source>
</evidence>
<reference evidence="5 6" key="1">
    <citation type="journal article" date="2023" name="Elife">
        <title>Identification of key yeast species and microbe-microbe interactions impacting larval growth of Drosophila in the wild.</title>
        <authorList>
            <person name="Mure A."/>
            <person name="Sugiura Y."/>
            <person name="Maeda R."/>
            <person name="Honda K."/>
            <person name="Sakurai N."/>
            <person name="Takahashi Y."/>
            <person name="Watada M."/>
            <person name="Katoh T."/>
            <person name="Gotoh A."/>
            <person name="Gotoh Y."/>
            <person name="Taniguchi I."/>
            <person name="Nakamura K."/>
            <person name="Hayashi T."/>
            <person name="Katayama T."/>
            <person name="Uemura T."/>
            <person name="Hattori Y."/>
        </authorList>
    </citation>
    <scope>NUCLEOTIDE SEQUENCE [LARGE SCALE GENOMIC DNA]</scope>
    <source>
        <strain evidence="5 6">SC-9</strain>
    </source>
</reference>
<evidence type="ECO:0000256" key="3">
    <source>
        <dbReference type="SAM" id="MobiDB-lite"/>
    </source>
</evidence>
<dbReference type="GeneID" id="90073227"/>